<feature type="domain" description="Protein kinase" evidence="6">
    <location>
        <begin position="17"/>
        <end position="293"/>
    </location>
</feature>
<dbReference type="Proteomes" id="UP001470230">
    <property type="component" value="Unassembled WGS sequence"/>
</dbReference>
<dbReference type="PROSITE" id="PS00107">
    <property type="entry name" value="PROTEIN_KINASE_ATP"/>
    <property type="match status" value="1"/>
</dbReference>
<dbReference type="PANTHER" id="PTHR44329:SF214">
    <property type="entry name" value="PROTEIN KINASE DOMAIN-CONTAINING PROTEIN"/>
    <property type="match status" value="1"/>
</dbReference>
<protein>
    <recommendedName>
        <fullName evidence="6">Protein kinase domain-containing protein</fullName>
    </recommendedName>
</protein>
<evidence type="ECO:0000256" key="2">
    <source>
        <dbReference type="ARBA" id="ARBA00022741"/>
    </source>
</evidence>
<evidence type="ECO:0000256" key="5">
    <source>
        <dbReference type="RuleBase" id="RU000304"/>
    </source>
</evidence>
<keyword evidence="1 5" id="KW-0808">Transferase</keyword>
<dbReference type="InterPro" id="IPR008271">
    <property type="entry name" value="Ser/Thr_kinase_AS"/>
</dbReference>
<dbReference type="Pfam" id="PF00069">
    <property type="entry name" value="Pkinase"/>
    <property type="match status" value="1"/>
</dbReference>
<dbReference type="InterPro" id="IPR051681">
    <property type="entry name" value="Ser/Thr_Kinases-Pseudokinases"/>
</dbReference>
<dbReference type="InterPro" id="IPR001245">
    <property type="entry name" value="Ser-Thr/Tyr_kinase_cat_dom"/>
</dbReference>
<dbReference type="PANTHER" id="PTHR44329">
    <property type="entry name" value="SERINE/THREONINE-PROTEIN KINASE TNNI3K-RELATED"/>
    <property type="match status" value="1"/>
</dbReference>
<dbReference type="InterPro" id="IPR000719">
    <property type="entry name" value="Prot_kinase_dom"/>
</dbReference>
<comment type="similarity">
    <text evidence="5">Belongs to the protein kinase superfamily.</text>
</comment>
<evidence type="ECO:0000256" key="3">
    <source>
        <dbReference type="ARBA" id="ARBA00022840"/>
    </source>
</evidence>
<dbReference type="InterPro" id="IPR017441">
    <property type="entry name" value="Protein_kinase_ATP_BS"/>
</dbReference>
<keyword evidence="2 4" id="KW-0547">Nucleotide-binding</keyword>
<evidence type="ECO:0000313" key="7">
    <source>
        <dbReference type="EMBL" id="KAK8871407.1"/>
    </source>
</evidence>
<sequence length="314" mass="36406">MIFQLDDLFISADDFEVHKERQLGEGAWAAAYIARRLSDNKQFVAKIYKTFGKNDQKLIMRAALANQILEHPAILKFYGISFHSLEDPDVFEPTIILEYMPNGTLRDILEKERNGLANENWSTTKKYIILLGIAHAMKYMNEKGIIHRDIKPENILLDANYYPQISGFTLCRIFPHPLKKSMEMEMSTGIGTPLYMAPEILKNDNDEYGIAVDVYSFSILAYELVTGNAPYDDTKSFIRLFTDVLKGLRPTFSDDVTQPMKDLISRCWNEDPDERPSFDEIYDLLANDYNSFFHYDLDEDEIQEYIDTLNQQQQ</sequence>
<evidence type="ECO:0000256" key="4">
    <source>
        <dbReference type="PROSITE-ProRule" id="PRU10141"/>
    </source>
</evidence>
<keyword evidence="1 5" id="KW-0418">Kinase</keyword>
<dbReference type="SUPFAM" id="SSF56112">
    <property type="entry name" value="Protein kinase-like (PK-like)"/>
    <property type="match status" value="1"/>
</dbReference>
<organism evidence="7 8">
    <name type="scientific">Tritrichomonas musculus</name>
    <dbReference type="NCBI Taxonomy" id="1915356"/>
    <lineage>
        <taxon>Eukaryota</taxon>
        <taxon>Metamonada</taxon>
        <taxon>Parabasalia</taxon>
        <taxon>Tritrichomonadida</taxon>
        <taxon>Tritrichomonadidae</taxon>
        <taxon>Tritrichomonas</taxon>
    </lineage>
</organism>
<feature type="binding site" evidence="4">
    <location>
        <position position="46"/>
    </location>
    <ligand>
        <name>ATP</name>
        <dbReference type="ChEBI" id="CHEBI:30616"/>
    </ligand>
</feature>
<name>A0ABR2J0H4_9EUKA</name>
<accession>A0ABR2J0H4</accession>
<evidence type="ECO:0000256" key="1">
    <source>
        <dbReference type="ARBA" id="ARBA00022527"/>
    </source>
</evidence>
<dbReference type="PROSITE" id="PS50011">
    <property type="entry name" value="PROTEIN_KINASE_DOM"/>
    <property type="match status" value="1"/>
</dbReference>
<dbReference type="Gene3D" id="1.10.510.10">
    <property type="entry name" value="Transferase(Phosphotransferase) domain 1"/>
    <property type="match status" value="1"/>
</dbReference>
<reference evidence="7 8" key="1">
    <citation type="submission" date="2024-04" db="EMBL/GenBank/DDBJ databases">
        <title>Tritrichomonas musculus Genome.</title>
        <authorList>
            <person name="Alves-Ferreira E."/>
            <person name="Grigg M."/>
            <person name="Lorenzi H."/>
            <person name="Galac M."/>
        </authorList>
    </citation>
    <scope>NUCLEOTIDE SEQUENCE [LARGE SCALE GENOMIC DNA]</scope>
    <source>
        <strain evidence="7 8">EAF2021</strain>
    </source>
</reference>
<dbReference type="PROSITE" id="PS00108">
    <property type="entry name" value="PROTEIN_KINASE_ST"/>
    <property type="match status" value="1"/>
</dbReference>
<proteinExistence type="inferred from homology"/>
<keyword evidence="3 4" id="KW-0067">ATP-binding</keyword>
<keyword evidence="8" id="KW-1185">Reference proteome</keyword>
<dbReference type="PRINTS" id="PR00109">
    <property type="entry name" value="TYRKINASE"/>
</dbReference>
<dbReference type="SMART" id="SM00220">
    <property type="entry name" value="S_TKc"/>
    <property type="match status" value="1"/>
</dbReference>
<gene>
    <name evidence="7" type="ORF">M9Y10_007132</name>
</gene>
<evidence type="ECO:0000313" key="8">
    <source>
        <dbReference type="Proteomes" id="UP001470230"/>
    </source>
</evidence>
<dbReference type="InterPro" id="IPR011009">
    <property type="entry name" value="Kinase-like_dom_sf"/>
</dbReference>
<keyword evidence="1 5" id="KW-0723">Serine/threonine-protein kinase</keyword>
<comment type="caution">
    <text evidence="7">The sequence shown here is derived from an EMBL/GenBank/DDBJ whole genome shotgun (WGS) entry which is preliminary data.</text>
</comment>
<dbReference type="EMBL" id="JAPFFF010000013">
    <property type="protein sequence ID" value="KAK8871407.1"/>
    <property type="molecule type" value="Genomic_DNA"/>
</dbReference>
<evidence type="ECO:0000259" key="6">
    <source>
        <dbReference type="PROSITE" id="PS50011"/>
    </source>
</evidence>